<dbReference type="InterPro" id="IPR019400">
    <property type="entry name" value="Peptidase_C65_otubain"/>
</dbReference>
<evidence type="ECO:0000313" key="8">
    <source>
        <dbReference type="Proteomes" id="UP000009168"/>
    </source>
</evidence>
<dbReference type="GO" id="GO:0006508">
    <property type="term" value="P:proteolysis"/>
    <property type="evidence" value="ECO:0007669"/>
    <property type="project" value="UniProtKB-KW"/>
</dbReference>
<dbReference type="EC" id="3.4.19.12" evidence="2"/>
<dbReference type="Gene3D" id="1.20.1300.20">
    <property type="entry name" value="Peptidase C65 Otubain, subdomain 2"/>
    <property type="match status" value="1"/>
</dbReference>
<dbReference type="SUPFAM" id="SSF54001">
    <property type="entry name" value="Cysteine proteinases"/>
    <property type="match status" value="1"/>
</dbReference>
<evidence type="ECO:0000256" key="3">
    <source>
        <dbReference type="ARBA" id="ARBA00022670"/>
    </source>
</evidence>
<sequence length="959" mass="112125">METDQIIDNLLNQVKALDLSSLREYSSNRNTANICYIDSLFNIQSQQKADEIKQVYSILSQQYSYQLAVRGDGNCFYRAMMLMKIFYLASNNDSLLLENFIQFISDLKDIQIDVCAAQVVQGSGLQLIFRIFLMKILSWKQQQININSLMIINEYNSLPEVDFAACSIARFMIYLSFQKYKSHPQIKAFVDEEVQQDIYKSILKQNEYAEGIIIPLAAQSFQCQLVIQNINCEQGSALKIKKDNIVYKPMVLQQPDICQIHLLFSKDHYDLLFLNNQCEQFPLFYKISSTKFSLALQNINYFQNFLLHRIFYLKNQSKSQIQNNNFQAQQVEIQQNQNQNSLASFRSFQSCRETPTAQSSSQLQKAQQVNPSYPNKIQLDQSINMKLQENSKTQNKEINLQNNLQINQQNSKNLYLSNQSSPKNSVESNQENKELEIQKCVLCKRKIYGFSECYQIKQIQSNVIEKICKICNSKASQKEQEDKNILIINQKQYIYLNVNQNQEDQQKKQNNQQLKQLTKPENKQFFRNKSVQLDSQSFPNSIPLKQTQSEIQNKWDSQLNFDFKNFDMDFKIQKEEVCLQNSAFMINQSIQQNTTKNSIQNKIKLTSIQLPLNIKKNQVAPLLFEEEEEGEKIKQSSNNNNKQYFTATLKSPNNAEFGNLSQKDNNQNAQVANQLQENQKNEIFKCIQCKGPFKSQKYILKGKKIALLCAECLEEILKDLKKDQNSITIDGQNYKFGDSIISKIKEQKLIEKQIQKNNIVNPNQQLQNDQKQQGSKKIQNQMQAFCSKLQCNLCNKNEYSTYEISEVQKGGKEIIQRVCTNCVSLFVSYYKHPSQIVSFDNKTYKINELFGKYIYNLQLYQVKAEAYTYQQFFNREGHEKQKCIICNSFCKQRYPVFNINNPQTQQLLGHFCFYCNLHCIKDGKYFIFQENTYILGEQLQKYAFEHMLVQIDLYNKISK</sequence>
<dbReference type="InParanoid" id="Q22S66"/>
<dbReference type="AlphaFoldDB" id="Q22S66"/>
<keyword evidence="8" id="KW-1185">Reference proteome</keyword>
<evidence type="ECO:0000313" key="7">
    <source>
        <dbReference type="EMBL" id="EAR87906.3"/>
    </source>
</evidence>
<dbReference type="EMBL" id="GG662845">
    <property type="protein sequence ID" value="EAR87906.3"/>
    <property type="molecule type" value="Genomic_DNA"/>
</dbReference>
<reference evidence="8" key="1">
    <citation type="journal article" date="2006" name="PLoS Biol.">
        <title>Macronuclear genome sequence of the ciliate Tetrahymena thermophila, a model eukaryote.</title>
        <authorList>
            <person name="Eisen J.A."/>
            <person name="Coyne R.S."/>
            <person name="Wu M."/>
            <person name="Wu D."/>
            <person name="Thiagarajan M."/>
            <person name="Wortman J.R."/>
            <person name="Badger J.H."/>
            <person name="Ren Q."/>
            <person name="Amedeo P."/>
            <person name="Jones K.M."/>
            <person name="Tallon L.J."/>
            <person name="Delcher A.L."/>
            <person name="Salzberg S.L."/>
            <person name="Silva J.C."/>
            <person name="Haas B.J."/>
            <person name="Majoros W.H."/>
            <person name="Farzad M."/>
            <person name="Carlton J.M."/>
            <person name="Smith R.K. Jr."/>
            <person name="Garg J."/>
            <person name="Pearlman R.E."/>
            <person name="Karrer K.M."/>
            <person name="Sun L."/>
            <person name="Manning G."/>
            <person name="Elde N.C."/>
            <person name="Turkewitz A.P."/>
            <person name="Asai D.J."/>
            <person name="Wilkes D.E."/>
            <person name="Wang Y."/>
            <person name="Cai H."/>
            <person name="Collins K."/>
            <person name="Stewart B.A."/>
            <person name="Lee S.R."/>
            <person name="Wilamowska K."/>
            <person name="Weinberg Z."/>
            <person name="Ruzzo W.L."/>
            <person name="Wloga D."/>
            <person name="Gaertig J."/>
            <person name="Frankel J."/>
            <person name="Tsao C.-C."/>
            <person name="Gorovsky M.A."/>
            <person name="Keeling P.J."/>
            <person name="Waller R.F."/>
            <person name="Patron N.J."/>
            <person name="Cherry J.M."/>
            <person name="Stover N.A."/>
            <person name="Krieger C.J."/>
            <person name="del Toro C."/>
            <person name="Ryder H.F."/>
            <person name="Williamson S.C."/>
            <person name="Barbeau R.A."/>
            <person name="Hamilton E.P."/>
            <person name="Orias E."/>
        </authorList>
    </citation>
    <scope>NUCLEOTIDE SEQUENCE [LARGE SCALE GENOMIC DNA]</scope>
    <source>
        <strain evidence="8">SB210</strain>
    </source>
</reference>
<evidence type="ECO:0000256" key="2">
    <source>
        <dbReference type="ARBA" id="ARBA00012759"/>
    </source>
</evidence>
<dbReference type="Proteomes" id="UP000009168">
    <property type="component" value="Unassembled WGS sequence"/>
</dbReference>
<comment type="catalytic activity">
    <reaction evidence="1">
        <text>Thiol-dependent hydrolysis of ester, thioester, amide, peptide and isopeptide bonds formed by the C-terminal Gly of ubiquitin (a 76-residue protein attached to proteins as an intracellular targeting signal).</text>
        <dbReference type="EC" id="3.4.19.12"/>
    </reaction>
</comment>
<dbReference type="Pfam" id="PF10275">
    <property type="entry name" value="Peptidase_C65"/>
    <property type="match status" value="1"/>
</dbReference>
<keyword evidence="3" id="KW-0645">Protease</keyword>
<keyword evidence="5" id="KW-0378">Hydrolase</keyword>
<keyword evidence="6" id="KW-0788">Thiol protease</keyword>
<evidence type="ECO:0000256" key="5">
    <source>
        <dbReference type="ARBA" id="ARBA00022801"/>
    </source>
</evidence>
<dbReference type="OrthoDB" id="18915at2759"/>
<evidence type="ECO:0000256" key="6">
    <source>
        <dbReference type="ARBA" id="ARBA00022807"/>
    </source>
</evidence>
<dbReference type="RefSeq" id="XP_001008151.3">
    <property type="nucleotide sequence ID" value="XM_001008151.3"/>
</dbReference>
<dbReference type="KEGG" id="tet:TTHERM_00008680"/>
<keyword evidence="4" id="KW-0833">Ubl conjugation pathway</keyword>
<dbReference type="InterPro" id="IPR042467">
    <property type="entry name" value="Peptidase_C65_otubain_sub2"/>
</dbReference>
<dbReference type="GO" id="GO:0004843">
    <property type="term" value="F:cysteine-type deubiquitinase activity"/>
    <property type="evidence" value="ECO:0007669"/>
    <property type="project" value="UniProtKB-EC"/>
</dbReference>
<dbReference type="CDD" id="cd22749">
    <property type="entry name" value="Otubain_C65"/>
    <property type="match status" value="1"/>
</dbReference>
<dbReference type="InterPro" id="IPR038765">
    <property type="entry name" value="Papain-like_cys_pep_sf"/>
</dbReference>
<dbReference type="HOGENOM" id="CLU_288792_0_0_1"/>
<evidence type="ECO:0000256" key="1">
    <source>
        <dbReference type="ARBA" id="ARBA00000707"/>
    </source>
</evidence>
<dbReference type="GeneID" id="7831382"/>
<dbReference type="Gene3D" id="3.30.200.60">
    <property type="entry name" value="Peptidase C65 Otubain, subdomain 1"/>
    <property type="match status" value="1"/>
</dbReference>
<accession>Q22S66</accession>
<evidence type="ECO:0000256" key="4">
    <source>
        <dbReference type="ARBA" id="ARBA00022786"/>
    </source>
</evidence>
<name>Q22S66_TETTS</name>
<dbReference type="InterPro" id="IPR042468">
    <property type="entry name" value="Peptidase_C65_otubain_sub1"/>
</dbReference>
<proteinExistence type="predicted"/>
<protein>
    <recommendedName>
        <fullName evidence="2">ubiquitinyl hydrolase 1</fullName>
        <ecNumber evidence="2">3.4.19.12</ecNumber>
    </recommendedName>
</protein>
<gene>
    <name evidence="7" type="ORF">TTHERM_00008680</name>
</gene>
<organism evidence="7 8">
    <name type="scientific">Tetrahymena thermophila (strain SB210)</name>
    <dbReference type="NCBI Taxonomy" id="312017"/>
    <lineage>
        <taxon>Eukaryota</taxon>
        <taxon>Sar</taxon>
        <taxon>Alveolata</taxon>
        <taxon>Ciliophora</taxon>
        <taxon>Intramacronucleata</taxon>
        <taxon>Oligohymenophorea</taxon>
        <taxon>Hymenostomatida</taxon>
        <taxon>Tetrahymenina</taxon>
        <taxon>Tetrahymenidae</taxon>
        <taxon>Tetrahymena</taxon>
    </lineage>
</organism>